<dbReference type="EMBL" id="CABFNQ020000692">
    <property type="protein sequence ID" value="CAH0023413.1"/>
    <property type="molecule type" value="Genomic_DNA"/>
</dbReference>
<dbReference type="InterPro" id="IPR001810">
    <property type="entry name" value="F-box_dom"/>
</dbReference>
<name>A0A9N9VKH3_9HYPO</name>
<sequence>MENCDVLIAALERFLQEEADDRQRSAQAPDPSAAMPADDEQRSALDLLAAMPVDGRQRSALDLLAATASNRRRSAPDSSAATANSRRCSASGSSAATANNGQRSAPGSSAATSNDRQRSTSYSSAAMPAYDRQRSAPSAPDSSAAMPVDDEQPSGPDRLGAMPAELMNQMIPELDPISLINLSQASHGFRAIIKPSREEFVDRLLALECTEEYGGAETFIHRRVWRPSNNLPIHYNLERYPSIDDTRWETQRFACSGCLKLLPHYQFDNRSIQHEDYRKPMFGTPSAKTPTTWRPSLRGKDRKQISGRLKRAQRKELRLVESELPEGHPVLLQYTAAFKALKLDFKRELNSRRVRGVDEYVINGHGRPVTTANPRTVTKMLTEISRRGQKRRNRRCNECLFQKGQYRAPSTIGDVRTPIMKRSRLVRCGSALRRYFPGYSEIYGRPCPPIPTLRMPSFVRFVRFQELWNLCMIRCPGCEVWQEMRAFRLSGSLLGCGFDTTADAWEGMIDWDATIMEQESLGESVCNRCFVNKNGRDQLKQVLFRWLSHEQSQELARIEAMIKVGWISITDALTSAKFNSDPWDNLRRAHSISLKGIAPILRKDFQLDFSSMTLLRSWYQVLFLKDPRSEAETFADYFSPTRNWEYQWLMNFPLLQSHWFHLTDMIDVVQADLERLVDWALDPCLGLPLHYVDEASLN</sequence>
<reference evidence="3" key="1">
    <citation type="submission" date="2021-10" db="EMBL/GenBank/DDBJ databases">
        <authorList>
            <person name="Piombo E."/>
        </authorList>
    </citation>
    <scope>NUCLEOTIDE SEQUENCE</scope>
</reference>
<dbReference type="AlphaFoldDB" id="A0A9N9VKH3"/>
<dbReference type="PROSITE" id="PS50181">
    <property type="entry name" value="FBOX"/>
    <property type="match status" value="1"/>
</dbReference>
<feature type="compositionally biased region" description="Low complexity" evidence="1">
    <location>
        <begin position="135"/>
        <end position="147"/>
    </location>
</feature>
<accession>A0A9N9VKH3</accession>
<feature type="region of interest" description="Disordered" evidence="1">
    <location>
        <begin position="67"/>
        <end position="161"/>
    </location>
</feature>
<evidence type="ECO:0000256" key="1">
    <source>
        <dbReference type="SAM" id="MobiDB-lite"/>
    </source>
</evidence>
<feature type="compositionally biased region" description="Low complexity" evidence="1">
    <location>
        <begin position="83"/>
        <end position="101"/>
    </location>
</feature>
<feature type="domain" description="F-box" evidence="2">
    <location>
        <begin position="156"/>
        <end position="204"/>
    </location>
</feature>
<comment type="caution">
    <text evidence="3">The sequence shown here is derived from an EMBL/GenBank/DDBJ whole genome shotgun (WGS) entry which is preliminary data.</text>
</comment>
<feature type="compositionally biased region" description="Polar residues" evidence="1">
    <location>
        <begin position="102"/>
        <end position="124"/>
    </location>
</feature>
<evidence type="ECO:0000313" key="4">
    <source>
        <dbReference type="Proteomes" id="UP000696573"/>
    </source>
</evidence>
<proteinExistence type="predicted"/>
<organism evidence="3 4">
    <name type="scientific">Clonostachys rhizophaga</name>
    <dbReference type="NCBI Taxonomy" id="160324"/>
    <lineage>
        <taxon>Eukaryota</taxon>
        <taxon>Fungi</taxon>
        <taxon>Dikarya</taxon>
        <taxon>Ascomycota</taxon>
        <taxon>Pezizomycotina</taxon>
        <taxon>Sordariomycetes</taxon>
        <taxon>Hypocreomycetidae</taxon>
        <taxon>Hypocreales</taxon>
        <taxon>Bionectriaceae</taxon>
        <taxon>Clonostachys</taxon>
    </lineage>
</organism>
<keyword evidence="4" id="KW-1185">Reference proteome</keyword>
<feature type="compositionally biased region" description="Low complexity" evidence="1">
    <location>
        <begin position="26"/>
        <end position="36"/>
    </location>
</feature>
<dbReference type="Proteomes" id="UP000696573">
    <property type="component" value="Unassembled WGS sequence"/>
</dbReference>
<feature type="region of interest" description="Disordered" evidence="1">
    <location>
        <begin position="18"/>
        <end position="53"/>
    </location>
</feature>
<evidence type="ECO:0000259" key="2">
    <source>
        <dbReference type="PROSITE" id="PS50181"/>
    </source>
</evidence>
<protein>
    <recommendedName>
        <fullName evidence="2">F-box domain-containing protein</fullName>
    </recommendedName>
</protein>
<gene>
    <name evidence="3" type="ORF">CRHIZ90672A_00010857</name>
</gene>
<feature type="region of interest" description="Disordered" evidence="1">
    <location>
        <begin position="279"/>
        <end position="298"/>
    </location>
</feature>
<evidence type="ECO:0000313" key="3">
    <source>
        <dbReference type="EMBL" id="CAH0023413.1"/>
    </source>
</evidence>
<dbReference type="OrthoDB" id="5141824at2759"/>